<dbReference type="STRING" id="1384054.N790_07820"/>
<dbReference type="PANTHER" id="PTHR30574:SF1">
    <property type="entry name" value="SULPHUR TRANSPORT DOMAIN-CONTAINING PROTEIN"/>
    <property type="match status" value="1"/>
</dbReference>
<gene>
    <name evidence="10" type="ORF">N790_07820</name>
</gene>
<comment type="caution">
    <text evidence="10">The sequence shown here is derived from an EMBL/GenBank/DDBJ whole genome shotgun (WGS) entry which is preliminary data.</text>
</comment>
<dbReference type="OrthoDB" id="7873196at2"/>
<evidence type="ECO:0000256" key="2">
    <source>
        <dbReference type="ARBA" id="ARBA00022448"/>
    </source>
</evidence>
<evidence type="ECO:0000256" key="5">
    <source>
        <dbReference type="ARBA" id="ARBA00022692"/>
    </source>
</evidence>
<name>A0A091B901_9GAMM</name>
<feature type="transmembrane region" description="Helical" evidence="9">
    <location>
        <begin position="21"/>
        <end position="43"/>
    </location>
</feature>
<comment type="similarity">
    <text evidence="8">Belongs to the TsuA/YedE (TC 9.B.102) family.</text>
</comment>
<evidence type="ECO:0000313" key="11">
    <source>
        <dbReference type="Proteomes" id="UP000029392"/>
    </source>
</evidence>
<accession>A0A091B901</accession>
<comment type="subcellular location">
    <subcellularLocation>
        <location evidence="1">Cell inner membrane</location>
        <topology evidence="1">Multi-pass membrane protein</topology>
    </subcellularLocation>
</comment>
<dbReference type="Pfam" id="PF04143">
    <property type="entry name" value="Sulf_transp"/>
    <property type="match status" value="1"/>
</dbReference>
<evidence type="ECO:0000313" key="10">
    <source>
        <dbReference type="EMBL" id="KFN47324.1"/>
    </source>
</evidence>
<dbReference type="PANTHER" id="PTHR30574">
    <property type="entry name" value="INNER MEMBRANE PROTEIN YEDE"/>
    <property type="match status" value="1"/>
</dbReference>
<dbReference type="RefSeq" id="WP_052385823.1">
    <property type="nucleotide sequence ID" value="NZ_AVCH01000162.1"/>
</dbReference>
<keyword evidence="3" id="KW-1003">Cell membrane</keyword>
<organism evidence="10 11">
    <name type="scientific">Arenimonas malthae CC-JY-1</name>
    <dbReference type="NCBI Taxonomy" id="1384054"/>
    <lineage>
        <taxon>Bacteria</taxon>
        <taxon>Pseudomonadati</taxon>
        <taxon>Pseudomonadota</taxon>
        <taxon>Gammaproteobacteria</taxon>
        <taxon>Lysobacterales</taxon>
        <taxon>Lysobacteraceae</taxon>
        <taxon>Arenimonas</taxon>
    </lineage>
</organism>
<keyword evidence="5 9" id="KW-0812">Transmembrane</keyword>
<dbReference type="InterPro" id="IPR007272">
    <property type="entry name" value="Sulf_transp_TsuA/YedE"/>
</dbReference>
<evidence type="ECO:0000256" key="3">
    <source>
        <dbReference type="ARBA" id="ARBA00022475"/>
    </source>
</evidence>
<evidence type="ECO:0000256" key="4">
    <source>
        <dbReference type="ARBA" id="ARBA00022519"/>
    </source>
</evidence>
<evidence type="ECO:0000256" key="1">
    <source>
        <dbReference type="ARBA" id="ARBA00004429"/>
    </source>
</evidence>
<keyword evidence="6 9" id="KW-1133">Transmembrane helix</keyword>
<evidence type="ECO:0000256" key="9">
    <source>
        <dbReference type="SAM" id="Phobius"/>
    </source>
</evidence>
<dbReference type="AlphaFoldDB" id="A0A091B901"/>
<sequence length="182" mass="18322">MSSVPGSTRSFDAGAKPLWRPHAAGVLLGLGLLLTFVLTGHGLGGSGFTTALAAKSAQVVAPAATEANSYFGGMVEDGRNPLDAWITWQVIGVAFGALIGALSARRFKIQLDGPGALGKPGRIAMALLGGMVAGFGARISLGCTSGLGLSGAATLATAGFVFLGGFFISGAVFGLLTRRLWK</sequence>
<evidence type="ECO:0000256" key="8">
    <source>
        <dbReference type="ARBA" id="ARBA00035655"/>
    </source>
</evidence>
<evidence type="ECO:0000256" key="7">
    <source>
        <dbReference type="ARBA" id="ARBA00023136"/>
    </source>
</evidence>
<protein>
    <submittedName>
        <fullName evidence="10">Uncharacterized protein</fullName>
    </submittedName>
</protein>
<keyword evidence="11" id="KW-1185">Reference proteome</keyword>
<dbReference type="GO" id="GO:0005886">
    <property type="term" value="C:plasma membrane"/>
    <property type="evidence" value="ECO:0007669"/>
    <property type="project" value="UniProtKB-SubCell"/>
</dbReference>
<dbReference type="eggNOG" id="COG2391">
    <property type="taxonomic scope" value="Bacteria"/>
</dbReference>
<feature type="transmembrane region" description="Helical" evidence="9">
    <location>
        <begin position="153"/>
        <end position="176"/>
    </location>
</feature>
<evidence type="ECO:0000256" key="6">
    <source>
        <dbReference type="ARBA" id="ARBA00022989"/>
    </source>
</evidence>
<dbReference type="EMBL" id="AVCH01000162">
    <property type="protein sequence ID" value="KFN47324.1"/>
    <property type="molecule type" value="Genomic_DNA"/>
</dbReference>
<feature type="transmembrane region" description="Helical" evidence="9">
    <location>
        <begin position="123"/>
        <end position="141"/>
    </location>
</feature>
<reference evidence="10 11" key="1">
    <citation type="submission" date="2013-09" db="EMBL/GenBank/DDBJ databases">
        <title>Genome sequencing of Arenimonas malthae.</title>
        <authorList>
            <person name="Chen F."/>
            <person name="Wang G."/>
        </authorList>
    </citation>
    <scope>NUCLEOTIDE SEQUENCE [LARGE SCALE GENOMIC DNA]</scope>
    <source>
        <strain evidence="10 11">CC-JY-1</strain>
    </source>
</reference>
<dbReference type="Proteomes" id="UP000029392">
    <property type="component" value="Unassembled WGS sequence"/>
</dbReference>
<keyword evidence="4" id="KW-0997">Cell inner membrane</keyword>
<feature type="transmembrane region" description="Helical" evidence="9">
    <location>
        <begin position="84"/>
        <end position="102"/>
    </location>
</feature>
<keyword evidence="2" id="KW-0813">Transport</keyword>
<dbReference type="PATRIC" id="fig|1384054.3.peg.1629"/>
<proteinExistence type="inferred from homology"/>
<keyword evidence="7 9" id="KW-0472">Membrane</keyword>